<name>A0ACA9Q6S5_9GLOM</name>
<evidence type="ECO:0000313" key="2">
    <source>
        <dbReference type="Proteomes" id="UP000789525"/>
    </source>
</evidence>
<protein>
    <submittedName>
        <fullName evidence="1">6869_t:CDS:1</fullName>
    </submittedName>
</protein>
<dbReference type="Proteomes" id="UP000789525">
    <property type="component" value="Unassembled WGS sequence"/>
</dbReference>
<keyword evidence="2" id="KW-1185">Reference proteome</keyword>
<proteinExistence type="predicted"/>
<feature type="non-terminal residue" evidence="1">
    <location>
        <position position="45"/>
    </location>
</feature>
<accession>A0ACA9Q6S5</accession>
<comment type="caution">
    <text evidence="1">The sequence shown here is derived from an EMBL/GenBank/DDBJ whole genome shotgun (WGS) entry which is preliminary data.</text>
</comment>
<feature type="non-terminal residue" evidence="1">
    <location>
        <position position="1"/>
    </location>
</feature>
<gene>
    <name evidence="1" type="ORF">ACOLOM_LOCUS12030</name>
</gene>
<reference evidence="1" key="1">
    <citation type="submission" date="2021-06" db="EMBL/GenBank/DDBJ databases">
        <authorList>
            <person name="Kallberg Y."/>
            <person name="Tangrot J."/>
            <person name="Rosling A."/>
        </authorList>
    </citation>
    <scope>NUCLEOTIDE SEQUENCE</scope>
    <source>
        <strain evidence="1">CL356</strain>
    </source>
</reference>
<organism evidence="1 2">
    <name type="scientific">Acaulospora colombiana</name>
    <dbReference type="NCBI Taxonomy" id="27376"/>
    <lineage>
        <taxon>Eukaryota</taxon>
        <taxon>Fungi</taxon>
        <taxon>Fungi incertae sedis</taxon>
        <taxon>Mucoromycota</taxon>
        <taxon>Glomeromycotina</taxon>
        <taxon>Glomeromycetes</taxon>
        <taxon>Diversisporales</taxon>
        <taxon>Acaulosporaceae</taxon>
        <taxon>Acaulospora</taxon>
    </lineage>
</organism>
<sequence>VDPGISSYISQKPKLAGVIGELPINAHIHSIYHHLETFVRVTDPC</sequence>
<evidence type="ECO:0000313" key="1">
    <source>
        <dbReference type="EMBL" id="CAG8738359.1"/>
    </source>
</evidence>
<dbReference type="EMBL" id="CAJVPT010046564">
    <property type="protein sequence ID" value="CAG8738359.1"/>
    <property type="molecule type" value="Genomic_DNA"/>
</dbReference>